<dbReference type="STRING" id="1079859.SAMN04515674_12259"/>
<keyword evidence="2" id="KW-0238">DNA-binding</keyword>
<dbReference type="GO" id="GO:0003677">
    <property type="term" value="F:DNA binding"/>
    <property type="evidence" value="ECO:0007669"/>
    <property type="project" value="UniProtKB-KW"/>
</dbReference>
<evidence type="ECO:0000256" key="2">
    <source>
        <dbReference type="ARBA" id="ARBA00023125"/>
    </source>
</evidence>
<feature type="domain" description="HTH gntR-type" evidence="4">
    <location>
        <begin position="37"/>
        <end position="105"/>
    </location>
</feature>
<dbReference type="PRINTS" id="PR00035">
    <property type="entry name" value="HTHGNTR"/>
</dbReference>
<dbReference type="EMBL" id="FOXH01000022">
    <property type="protein sequence ID" value="SFQ48951.1"/>
    <property type="molecule type" value="Genomic_DNA"/>
</dbReference>
<dbReference type="InterPro" id="IPR000524">
    <property type="entry name" value="Tscrpt_reg_HTH_GntR"/>
</dbReference>
<dbReference type="SUPFAM" id="SSF53822">
    <property type="entry name" value="Periplasmic binding protein-like I"/>
    <property type="match status" value="1"/>
</dbReference>
<dbReference type="AlphaFoldDB" id="A0A1I5YXI3"/>
<evidence type="ECO:0000259" key="4">
    <source>
        <dbReference type="PROSITE" id="PS50949"/>
    </source>
</evidence>
<dbReference type="SUPFAM" id="SSF46785">
    <property type="entry name" value="Winged helix' DNA-binding domain"/>
    <property type="match status" value="1"/>
</dbReference>
<dbReference type="Proteomes" id="UP000199306">
    <property type="component" value="Unassembled WGS sequence"/>
</dbReference>
<organism evidence="5 6">
    <name type="scientific">Pseudarcicella hirudinis</name>
    <dbReference type="NCBI Taxonomy" id="1079859"/>
    <lineage>
        <taxon>Bacteria</taxon>
        <taxon>Pseudomonadati</taxon>
        <taxon>Bacteroidota</taxon>
        <taxon>Cytophagia</taxon>
        <taxon>Cytophagales</taxon>
        <taxon>Flectobacillaceae</taxon>
        <taxon>Pseudarcicella</taxon>
    </lineage>
</organism>
<keyword evidence="1" id="KW-0805">Transcription regulation</keyword>
<gene>
    <name evidence="5" type="ORF">SAMN04515674_12259</name>
</gene>
<evidence type="ECO:0000256" key="3">
    <source>
        <dbReference type="ARBA" id="ARBA00023163"/>
    </source>
</evidence>
<proteinExistence type="predicted"/>
<dbReference type="GO" id="GO:0003700">
    <property type="term" value="F:DNA-binding transcription factor activity"/>
    <property type="evidence" value="ECO:0007669"/>
    <property type="project" value="InterPro"/>
</dbReference>
<dbReference type="InterPro" id="IPR036390">
    <property type="entry name" value="WH_DNA-bd_sf"/>
</dbReference>
<accession>A0A1I5YXI3</accession>
<dbReference type="SMART" id="SM00345">
    <property type="entry name" value="HTH_GNTR"/>
    <property type="match status" value="1"/>
</dbReference>
<evidence type="ECO:0000313" key="6">
    <source>
        <dbReference type="Proteomes" id="UP000199306"/>
    </source>
</evidence>
<name>A0A1I5YXI3_9BACT</name>
<dbReference type="InterPro" id="IPR028082">
    <property type="entry name" value="Peripla_BP_I"/>
</dbReference>
<dbReference type="Gene3D" id="1.10.10.10">
    <property type="entry name" value="Winged helix-like DNA-binding domain superfamily/Winged helix DNA-binding domain"/>
    <property type="match status" value="1"/>
</dbReference>
<dbReference type="Pfam" id="PF00392">
    <property type="entry name" value="GntR"/>
    <property type="match status" value="1"/>
</dbReference>
<dbReference type="PROSITE" id="PS50949">
    <property type="entry name" value="HTH_GNTR"/>
    <property type="match status" value="1"/>
</dbReference>
<dbReference type="PANTHER" id="PTHR38445">
    <property type="entry name" value="HTH-TYPE TRANSCRIPTIONAL REPRESSOR YTRA"/>
    <property type="match status" value="1"/>
</dbReference>
<sequence length="359" mass="41401">MSYMNIKKITNFTNQYLPVVILRFMLDFLEIDATQKEPIYRQIMSSVSSAIEDKQIGLGDQLPSVNEIANKFSLSRDSVFKAFNELRANGILESVPGKGYYVSSVNTSTKHKVFLLFNEMNAFKEEMYYQFMDGLGESGSVDIYYHHSNLKVFETLIKENAGSYTEYVVMPIITERARALLNYLPRRKTYIIDIGLEMFSGEYPFLGQDFENDLYRSLHEGWDLIQKYERIELIIAEEYQFITGIWNGLKKFAEEKEISICLKSSLGNNFLEKKTLYLLADDKCLVDIVERAEAQKLVLGEEIGILSYNETPFKRVISGGISTVSTDFGLMGKTLAEMIIERKYEKIINPFKLIRRKSL</sequence>
<reference evidence="5 6" key="1">
    <citation type="submission" date="2016-10" db="EMBL/GenBank/DDBJ databases">
        <authorList>
            <person name="de Groot N.N."/>
        </authorList>
    </citation>
    <scope>NUCLEOTIDE SEQUENCE [LARGE SCALE GENOMIC DNA]</scope>
    <source>
        <strain evidence="6">E92,LMG 26720,CCM 7988</strain>
    </source>
</reference>
<dbReference type="InterPro" id="IPR036388">
    <property type="entry name" value="WH-like_DNA-bd_sf"/>
</dbReference>
<keyword evidence="3" id="KW-0804">Transcription</keyword>
<evidence type="ECO:0000313" key="5">
    <source>
        <dbReference type="EMBL" id="SFQ48951.1"/>
    </source>
</evidence>
<keyword evidence="6" id="KW-1185">Reference proteome</keyword>
<protein>
    <submittedName>
        <fullName evidence="5">Substrate-binding protein-like domain-containing protein</fullName>
    </submittedName>
</protein>
<dbReference type="Gene3D" id="3.40.50.2300">
    <property type="match status" value="1"/>
</dbReference>
<dbReference type="PANTHER" id="PTHR38445:SF10">
    <property type="entry name" value="GNTR-FAMILY TRANSCRIPTIONAL REGULATOR"/>
    <property type="match status" value="1"/>
</dbReference>
<evidence type="ECO:0000256" key="1">
    <source>
        <dbReference type="ARBA" id="ARBA00023015"/>
    </source>
</evidence>
<dbReference type="CDD" id="cd07377">
    <property type="entry name" value="WHTH_GntR"/>
    <property type="match status" value="1"/>
</dbReference>